<evidence type="ECO:0000313" key="2">
    <source>
        <dbReference type="EMBL" id="CEM04428.1"/>
    </source>
</evidence>
<name>A0A0G4EZ09_VITBC</name>
<dbReference type="Proteomes" id="UP000041254">
    <property type="component" value="Unassembled WGS sequence"/>
</dbReference>
<feature type="region of interest" description="Disordered" evidence="1">
    <location>
        <begin position="398"/>
        <end position="663"/>
    </location>
</feature>
<dbReference type="AlphaFoldDB" id="A0A0G4EZ09"/>
<feature type="region of interest" description="Disordered" evidence="1">
    <location>
        <begin position="278"/>
        <end position="306"/>
    </location>
</feature>
<keyword evidence="3" id="KW-1185">Reference proteome</keyword>
<feature type="compositionally biased region" description="Basic and acidic residues" evidence="1">
    <location>
        <begin position="28"/>
        <end position="41"/>
    </location>
</feature>
<feature type="compositionally biased region" description="Acidic residues" evidence="1">
    <location>
        <begin position="770"/>
        <end position="782"/>
    </location>
</feature>
<feature type="compositionally biased region" description="Acidic residues" evidence="1">
    <location>
        <begin position="584"/>
        <end position="594"/>
    </location>
</feature>
<sequence length="835" mass="88137">MEGDSTSPEPPQGNPDADETPDNGENGAEERERDDGGEREAPAPPAVRRRAARHTVGAAASVRGVALSPRPDGLLKGQPGPYKALNPDLLEAESFPLDDLKKICSFLKMDTDGTEVSLLKRIKAQHSSDKVPRTTVDPRLWDQLMKDDSHPNSAPSQQQQQQQPNRIGAGAGAGGRGSFGGRLVFGGQGRGRRSVAGSGRAGRRAAAVNRDNDDDVVMDDPLPLPQNLHLLPLEGLDLSHEITTPCEVRVGSTSDVEMEGSQDGPDAAIAAKQSILRRRKGDSPLIQRDKPLPGPGNVRGGPSKGRPEAILDIIGISGTYDHPYIPKRERDQYGLPGRPKEMLVYQTITEMSCLRKDHGEMSVEELRYEDYLLTGEMDVKALEPVPPIAVPALDFNRHDQDDHNIDAPSPSPPSPPPAAVAGGGVGDVGTPPPVAAGCVAVGVGVGSSSGTSDDADEFHSCQEESGEGEGDGGTPVPAIPKDKDGSTTDRGGAAAAAGTKCVRFGDVVVIERGRGPASQDSSSPSSGSGDGTSGNHRHHPLSPPPAAVPATPPLPGPQTSPSQDGQGPLRTPPPDTTTQNGTQDDGDGEGDGDVFPDGAPSEDDKRRTQGGTPNPVVKKRTRIVAEQQQQEQEQEEHQQEGEGEGDGVGDNGDSGGVGVGVRVSVPGLKRAMVFKLSKEGMLHELEEGESREAIAATVRGPIPTLYEASGFERRRQAMAVWSSHMGDLPQSPPQRSRSPHNRRATLMGTPTPQPLSPRRGVKRSHPSPSPDEDDQAGEEAMADEVGGGGGGCGEDEVESPPRKRAKKDRSVRFSPINEVQIMDKEGMFRQWSPNG</sequence>
<feature type="compositionally biased region" description="Gly residues" evidence="1">
    <location>
        <begin position="648"/>
        <end position="659"/>
    </location>
</feature>
<feature type="compositionally biased region" description="Pro residues" evidence="1">
    <location>
        <begin position="541"/>
        <end position="558"/>
    </location>
</feature>
<feature type="compositionally biased region" description="Low complexity" evidence="1">
    <location>
        <begin position="515"/>
        <end position="527"/>
    </location>
</feature>
<feature type="region of interest" description="Disordered" evidence="1">
    <location>
        <begin position="144"/>
        <end position="214"/>
    </location>
</feature>
<feature type="compositionally biased region" description="Low complexity" evidence="1">
    <location>
        <begin position="194"/>
        <end position="209"/>
    </location>
</feature>
<dbReference type="VEuPathDB" id="CryptoDB:Vbra_5508"/>
<gene>
    <name evidence="2" type="ORF">Vbra_5508</name>
</gene>
<reference evidence="2 3" key="1">
    <citation type="submission" date="2014-11" db="EMBL/GenBank/DDBJ databases">
        <authorList>
            <person name="Zhu J."/>
            <person name="Qi W."/>
            <person name="Song R."/>
        </authorList>
    </citation>
    <scope>NUCLEOTIDE SEQUENCE [LARGE SCALE GENOMIC DNA]</scope>
</reference>
<protein>
    <submittedName>
        <fullName evidence="2">Uncharacterized protein</fullName>
    </submittedName>
</protein>
<dbReference type="EMBL" id="CDMY01000351">
    <property type="protein sequence ID" value="CEM04428.1"/>
    <property type="molecule type" value="Genomic_DNA"/>
</dbReference>
<evidence type="ECO:0000313" key="3">
    <source>
        <dbReference type="Proteomes" id="UP000041254"/>
    </source>
</evidence>
<organism evidence="2 3">
    <name type="scientific">Vitrella brassicaformis (strain CCMP3155)</name>
    <dbReference type="NCBI Taxonomy" id="1169540"/>
    <lineage>
        <taxon>Eukaryota</taxon>
        <taxon>Sar</taxon>
        <taxon>Alveolata</taxon>
        <taxon>Colpodellida</taxon>
        <taxon>Vitrellaceae</taxon>
        <taxon>Vitrella</taxon>
    </lineage>
</organism>
<accession>A0A0G4EZ09</accession>
<feature type="compositionally biased region" description="Low complexity" evidence="1">
    <location>
        <begin position="435"/>
        <end position="450"/>
    </location>
</feature>
<dbReference type="InParanoid" id="A0A0G4EZ09"/>
<feature type="region of interest" description="Disordered" evidence="1">
    <location>
        <begin position="1"/>
        <end position="57"/>
    </location>
</feature>
<evidence type="ECO:0000256" key="1">
    <source>
        <dbReference type="SAM" id="MobiDB-lite"/>
    </source>
</evidence>
<proteinExistence type="predicted"/>
<feature type="compositionally biased region" description="Low complexity" evidence="1">
    <location>
        <begin position="157"/>
        <end position="168"/>
    </location>
</feature>
<feature type="region of interest" description="Disordered" evidence="1">
    <location>
        <begin position="724"/>
        <end position="818"/>
    </location>
</feature>
<feature type="compositionally biased region" description="Pro residues" evidence="1">
    <location>
        <begin position="409"/>
        <end position="418"/>
    </location>
</feature>
<feature type="compositionally biased region" description="Gly residues" evidence="1">
    <location>
        <begin position="169"/>
        <end position="189"/>
    </location>
</feature>